<dbReference type="Gene3D" id="2.60.120.260">
    <property type="entry name" value="Galactose-binding domain-like"/>
    <property type="match status" value="1"/>
</dbReference>
<evidence type="ECO:0000313" key="9">
    <source>
        <dbReference type="Ensembl" id="ENSCSAVP00000002940.1"/>
    </source>
</evidence>
<dbReference type="Gene3D" id="3.10.100.10">
    <property type="entry name" value="Mannose-Binding Protein A, subunit A"/>
    <property type="match status" value="1"/>
</dbReference>
<feature type="domain" description="Link" evidence="8">
    <location>
        <begin position="35"/>
        <end position="122"/>
    </location>
</feature>
<comment type="subcellular location">
    <subcellularLocation>
        <location evidence="1">Endomembrane system</location>
        <topology evidence="1">Peripheral membrane protein</topology>
    </subcellularLocation>
    <subcellularLocation>
        <location evidence="2">Secreted</location>
    </subcellularLocation>
</comment>
<evidence type="ECO:0000256" key="4">
    <source>
        <dbReference type="ARBA" id="ARBA00022889"/>
    </source>
</evidence>
<dbReference type="OMA" id="CNWRETW"/>
<name>H2YC92_CIOSA</name>
<dbReference type="PROSITE" id="PS01241">
    <property type="entry name" value="LINK_1"/>
    <property type="match status" value="1"/>
</dbReference>
<dbReference type="FunFam" id="2.60.120.260:FF:000002">
    <property type="entry name" value="Coagulation factor VIII"/>
    <property type="match status" value="1"/>
</dbReference>
<dbReference type="Pfam" id="PF00754">
    <property type="entry name" value="F5_F8_type_C"/>
    <property type="match status" value="1"/>
</dbReference>
<dbReference type="SUPFAM" id="SSF56436">
    <property type="entry name" value="C-type lectin-like"/>
    <property type="match status" value="1"/>
</dbReference>
<evidence type="ECO:0000259" key="7">
    <source>
        <dbReference type="PROSITE" id="PS50022"/>
    </source>
</evidence>
<evidence type="ECO:0000259" key="8">
    <source>
        <dbReference type="PROSITE" id="PS50963"/>
    </source>
</evidence>
<dbReference type="PROSITE" id="PS50022">
    <property type="entry name" value="FA58C_3"/>
    <property type="match status" value="1"/>
</dbReference>
<dbReference type="InterPro" id="IPR000421">
    <property type="entry name" value="FA58C"/>
</dbReference>
<proteinExistence type="predicted"/>
<dbReference type="FunCoup" id="H2YC92">
    <property type="interactions" value="2"/>
</dbReference>
<keyword evidence="10" id="KW-1185">Reference proteome</keyword>
<keyword evidence="5" id="KW-0472">Membrane</keyword>
<evidence type="ECO:0000256" key="5">
    <source>
        <dbReference type="ARBA" id="ARBA00023136"/>
    </source>
</evidence>
<dbReference type="GeneTree" id="ENSGT00940000157334"/>
<organism evidence="9 10">
    <name type="scientific">Ciona savignyi</name>
    <name type="common">Pacific transparent sea squirt</name>
    <dbReference type="NCBI Taxonomy" id="51511"/>
    <lineage>
        <taxon>Eukaryota</taxon>
        <taxon>Metazoa</taxon>
        <taxon>Chordata</taxon>
        <taxon>Tunicata</taxon>
        <taxon>Ascidiacea</taxon>
        <taxon>Phlebobranchia</taxon>
        <taxon>Cionidae</taxon>
        <taxon>Ciona</taxon>
    </lineage>
</organism>
<evidence type="ECO:0000256" key="6">
    <source>
        <dbReference type="ARBA" id="ARBA00023157"/>
    </source>
</evidence>
<keyword evidence="6" id="KW-1015">Disulfide bond</keyword>
<dbReference type="PROSITE" id="PS50963">
    <property type="entry name" value="LINK_2"/>
    <property type="match status" value="1"/>
</dbReference>
<dbReference type="PANTHER" id="PTHR46806:SF5">
    <property type="entry name" value="F5_8 TYPE C DOMAIN-CONTAINING PROTEIN"/>
    <property type="match status" value="1"/>
</dbReference>
<dbReference type="InParanoid" id="H2YC92"/>
<protein>
    <recommendedName>
        <fullName evidence="11">F5/8 type C domain-containing protein</fullName>
    </recommendedName>
</protein>
<dbReference type="InterPro" id="IPR016187">
    <property type="entry name" value="CTDL_fold"/>
</dbReference>
<dbReference type="InterPro" id="IPR050633">
    <property type="entry name" value="Neuropilin_MCO_CoagFactor"/>
</dbReference>
<accession>H2YC92</accession>
<dbReference type="GO" id="GO:0005576">
    <property type="term" value="C:extracellular region"/>
    <property type="evidence" value="ECO:0007669"/>
    <property type="project" value="UniProtKB-SubCell"/>
</dbReference>
<dbReference type="Pfam" id="PF00193">
    <property type="entry name" value="Xlink"/>
    <property type="match status" value="1"/>
</dbReference>
<reference evidence="9" key="3">
    <citation type="submission" date="2025-09" db="UniProtKB">
        <authorList>
            <consortium name="Ensembl"/>
        </authorList>
    </citation>
    <scope>IDENTIFICATION</scope>
</reference>
<evidence type="ECO:0000256" key="3">
    <source>
        <dbReference type="ARBA" id="ARBA00022525"/>
    </source>
</evidence>
<dbReference type="AlphaFoldDB" id="H2YC92"/>
<evidence type="ECO:0008006" key="11">
    <source>
        <dbReference type="Google" id="ProtNLM"/>
    </source>
</evidence>
<dbReference type="GO" id="GO:0007155">
    <property type="term" value="P:cell adhesion"/>
    <property type="evidence" value="ECO:0007669"/>
    <property type="project" value="UniProtKB-KW"/>
</dbReference>
<dbReference type="Ensembl" id="ENSCSAVT00000002984.1">
    <property type="protein sequence ID" value="ENSCSAVP00000002940.1"/>
    <property type="gene ID" value="ENSCSAVG00000001755.1"/>
</dbReference>
<evidence type="ECO:0000313" key="10">
    <source>
        <dbReference type="Proteomes" id="UP000007875"/>
    </source>
</evidence>
<dbReference type="SUPFAM" id="SSF49785">
    <property type="entry name" value="Galactose-binding domain-like"/>
    <property type="match status" value="1"/>
</dbReference>
<dbReference type="GO" id="GO:0005540">
    <property type="term" value="F:hyaluronic acid binding"/>
    <property type="evidence" value="ECO:0007669"/>
    <property type="project" value="InterPro"/>
</dbReference>
<dbReference type="SMART" id="SM00231">
    <property type="entry name" value="FA58C"/>
    <property type="match status" value="1"/>
</dbReference>
<dbReference type="InterPro" id="IPR000538">
    <property type="entry name" value="Link_dom"/>
</dbReference>
<dbReference type="InterPro" id="IPR008979">
    <property type="entry name" value="Galactose-bd-like_sf"/>
</dbReference>
<dbReference type="PANTHER" id="PTHR46806">
    <property type="entry name" value="F5/8 TYPE C DOMAIN-CONTAINING PROTEIN"/>
    <property type="match status" value="1"/>
</dbReference>
<dbReference type="GO" id="GO:0005886">
    <property type="term" value="C:plasma membrane"/>
    <property type="evidence" value="ECO:0007669"/>
    <property type="project" value="TreeGrafter"/>
</dbReference>
<dbReference type="GO" id="GO:0038023">
    <property type="term" value="F:signaling receptor activity"/>
    <property type="evidence" value="ECO:0007669"/>
    <property type="project" value="TreeGrafter"/>
</dbReference>
<reference evidence="10" key="1">
    <citation type="submission" date="2003-08" db="EMBL/GenBank/DDBJ databases">
        <authorList>
            <person name="Birren B."/>
            <person name="Nusbaum C."/>
            <person name="Abebe A."/>
            <person name="Abouelleil A."/>
            <person name="Adekoya E."/>
            <person name="Ait-zahra M."/>
            <person name="Allen N."/>
            <person name="Allen T."/>
            <person name="An P."/>
            <person name="Anderson M."/>
            <person name="Anderson S."/>
            <person name="Arachchi H."/>
            <person name="Armbruster J."/>
            <person name="Bachantsang P."/>
            <person name="Baldwin J."/>
            <person name="Barry A."/>
            <person name="Bayul T."/>
            <person name="Blitshsteyn B."/>
            <person name="Bloom T."/>
            <person name="Blye J."/>
            <person name="Boguslavskiy L."/>
            <person name="Borowsky M."/>
            <person name="Boukhgalter B."/>
            <person name="Brunache A."/>
            <person name="Butler J."/>
            <person name="Calixte N."/>
            <person name="Calvo S."/>
            <person name="Camarata J."/>
            <person name="Campo K."/>
            <person name="Chang J."/>
            <person name="Cheshatsang Y."/>
            <person name="Citroen M."/>
            <person name="Collymore A."/>
            <person name="Considine T."/>
            <person name="Cook A."/>
            <person name="Cooke P."/>
            <person name="Corum B."/>
            <person name="Cuomo C."/>
            <person name="David R."/>
            <person name="Dawoe T."/>
            <person name="Degray S."/>
            <person name="Dodge S."/>
            <person name="Dooley K."/>
            <person name="Dorje P."/>
            <person name="Dorjee K."/>
            <person name="Dorris L."/>
            <person name="Duffey N."/>
            <person name="Dupes A."/>
            <person name="Elkins T."/>
            <person name="Engels R."/>
            <person name="Erickson J."/>
            <person name="Farina A."/>
            <person name="Faro S."/>
            <person name="Ferreira P."/>
            <person name="Fischer H."/>
            <person name="Fitzgerald M."/>
            <person name="Foley K."/>
            <person name="Gage D."/>
            <person name="Galagan J."/>
            <person name="Gearin G."/>
            <person name="Gnerre S."/>
            <person name="Gnirke A."/>
            <person name="Goyette A."/>
            <person name="Graham J."/>
            <person name="Grandbois E."/>
            <person name="Gyaltsen K."/>
            <person name="Hafez N."/>
            <person name="Hagopian D."/>
            <person name="Hagos B."/>
            <person name="Hall J."/>
            <person name="Hatcher B."/>
            <person name="Heller A."/>
            <person name="Higgins H."/>
            <person name="Honan T."/>
            <person name="Horn A."/>
            <person name="Houde N."/>
            <person name="Hughes L."/>
            <person name="Hulme W."/>
            <person name="Husby E."/>
            <person name="Iliev I."/>
            <person name="Jaffe D."/>
            <person name="Jones C."/>
            <person name="Kamal M."/>
            <person name="Kamat A."/>
            <person name="Kamvysselis M."/>
            <person name="Karlsson E."/>
            <person name="Kells C."/>
            <person name="Kieu A."/>
            <person name="Kisner P."/>
            <person name="Kodira C."/>
            <person name="Kulbokas E."/>
            <person name="Labutti K."/>
            <person name="Lama D."/>
            <person name="Landers T."/>
            <person name="Leger J."/>
            <person name="Levine S."/>
            <person name="Lewis D."/>
            <person name="Lewis T."/>
            <person name="Lindblad-toh K."/>
            <person name="Liu X."/>
            <person name="Lokyitsang T."/>
            <person name="Lokyitsang Y."/>
            <person name="Lucien O."/>
            <person name="Lui A."/>
            <person name="Ma L.J."/>
            <person name="Mabbitt R."/>
            <person name="Macdonald J."/>
            <person name="Maclean C."/>
            <person name="Major J."/>
            <person name="Manning J."/>
            <person name="Marabella R."/>
            <person name="Maru K."/>
            <person name="Matthews C."/>
            <person name="Mauceli E."/>
            <person name="Mccarthy M."/>
            <person name="Mcdonough S."/>
            <person name="Mcghee T."/>
            <person name="Meldrim J."/>
            <person name="Meneus L."/>
            <person name="Mesirov J."/>
            <person name="Mihalev A."/>
            <person name="Mihova T."/>
            <person name="Mikkelsen T."/>
            <person name="Mlenga V."/>
            <person name="Moru K."/>
            <person name="Mozes J."/>
            <person name="Mulrain L."/>
            <person name="Munson G."/>
            <person name="Naylor J."/>
            <person name="Newes C."/>
            <person name="Nguyen C."/>
            <person name="Nguyen N."/>
            <person name="Nguyen T."/>
            <person name="Nicol R."/>
            <person name="Nielsen C."/>
            <person name="Nizzari M."/>
            <person name="Norbu C."/>
            <person name="Norbu N."/>
            <person name="O'donnell P."/>
            <person name="Okoawo O."/>
            <person name="O'leary S."/>
            <person name="Omotosho B."/>
            <person name="O'neill K."/>
            <person name="Osman S."/>
            <person name="Parker S."/>
            <person name="Perrin D."/>
            <person name="Phunkhang P."/>
            <person name="Piqani B."/>
            <person name="Purcell S."/>
            <person name="Rachupka T."/>
            <person name="Ramasamy U."/>
            <person name="Rameau R."/>
            <person name="Ray V."/>
            <person name="Raymond C."/>
            <person name="Retta R."/>
            <person name="Richardson S."/>
            <person name="Rise C."/>
            <person name="Rodriguez J."/>
            <person name="Rogers J."/>
            <person name="Rogov P."/>
            <person name="Rutman M."/>
            <person name="Schupbach R."/>
            <person name="Seaman C."/>
            <person name="Settipalli S."/>
            <person name="Sharpe T."/>
            <person name="Sheridan J."/>
            <person name="Sherpa N."/>
            <person name="Shi J."/>
            <person name="Smirnov S."/>
            <person name="Smith C."/>
            <person name="Sougnez C."/>
            <person name="Spencer B."/>
            <person name="Stalker J."/>
            <person name="Stange-thomann N."/>
            <person name="Stavropoulos S."/>
            <person name="Stetson K."/>
            <person name="Stone C."/>
            <person name="Stone S."/>
            <person name="Stubbs M."/>
            <person name="Talamas J."/>
            <person name="Tchuinga P."/>
            <person name="Tenzing P."/>
            <person name="Tesfaye S."/>
            <person name="Theodore J."/>
            <person name="Thoulutsang Y."/>
            <person name="Topham K."/>
            <person name="Towey S."/>
            <person name="Tsamla T."/>
            <person name="Tsomo N."/>
            <person name="Vallee D."/>
            <person name="Vassiliev H."/>
            <person name="Venkataraman V."/>
            <person name="Vinson J."/>
            <person name="Vo A."/>
            <person name="Wade C."/>
            <person name="Wang S."/>
            <person name="Wangchuk T."/>
            <person name="Wangdi T."/>
            <person name="Whittaker C."/>
            <person name="Wilkinson J."/>
            <person name="Wu Y."/>
            <person name="Wyman D."/>
            <person name="Yadav S."/>
            <person name="Yang S."/>
            <person name="Yang X."/>
            <person name="Yeager S."/>
            <person name="Yee E."/>
            <person name="Young G."/>
            <person name="Zainoun J."/>
            <person name="Zembeck L."/>
            <person name="Zimmer A."/>
            <person name="Zody M."/>
            <person name="Lander E."/>
        </authorList>
    </citation>
    <scope>NUCLEOTIDE SEQUENCE [LARGE SCALE GENOMIC DNA]</scope>
</reference>
<evidence type="ECO:0000256" key="1">
    <source>
        <dbReference type="ARBA" id="ARBA00004184"/>
    </source>
</evidence>
<dbReference type="Proteomes" id="UP000007875">
    <property type="component" value="Unassembled WGS sequence"/>
</dbReference>
<sequence length="314" mass="36164">MFLQFHREYLVGVSCSMRILTVLLVVSFAASSLQEVFPLSGRGLYTLNYWQARAKCAAVGASLATVQDLDDARLNGYSHCGCGWLANKKAGYPMNTTKAGCGEWPGVHMCNWRETWDAFCYMDTSVIGNCSRPLGMEDSKIRDHQITATSVYHTFWNERWNPHLARLNKDGILNAWMPHHDGRNQYLQVDLGEPTTVTGIITQGAKRYLQHQFVRTFKIAYSKDGDFWRTYTEEGVEKIFTGNTDNETPVRNAFREPILARHVRFYPITYENHITLRMELYGCDMDHYNEEIERMRAVRVTSNARVLEERIPKP</sequence>
<dbReference type="CDD" id="cd00057">
    <property type="entry name" value="FA58C"/>
    <property type="match status" value="1"/>
</dbReference>
<keyword evidence="3" id="KW-0964">Secreted</keyword>
<dbReference type="PROSITE" id="PS01286">
    <property type="entry name" value="FA58C_2"/>
    <property type="match status" value="1"/>
</dbReference>
<reference evidence="9" key="2">
    <citation type="submission" date="2025-08" db="UniProtKB">
        <authorList>
            <consortium name="Ensembl"/>
        </authorList>
    </citation>
    <scope>IDENTIFICATION</scope>
</reference>
<dbReference type="HOGENOM" id="CLU_885544_0_0_1"/>
<feature type="domain" description="F5/8 type C" evidence="7">
    <location>
        <begin position="130"/>
        <end position="283"/>
    </location>
</feature>
<dbReference type="GO" id="GO:0012505">
    <property type="term" value="C:endomembrane system"/>
    <property type="evidence" value="ECO:0007669"/>
    <property type="project" value="UniProtKB-SubCell"/>
</dbReference>
<dbReference type="STRING" id="51511.ENSCSAVP00000002940"/>
<dbReference type="eggNOG" id="ENOG502QVK3">
    <property type="taxonomic scope" value="Eukaryota"/>
</dbReference>
<dbReference type="SMART" id="SM00445">
    <property type="entry name" value="LINK"/>
    <property type="match status" value="1"/>
</dbReference>
<dbReference type="PROSITE" id="PS01285">
    <property type="entry name" value="FA58C_1"/>
    <property type="match status" value="1"/>
</dbReference>
<evidence type="ECO:0000256" key="2">
    <source>
        <dbReference type="ARBA" id="ARBA00004613"/>
    </source>
</evidence>
<dbReference type="InterPro" id="IPR016186">
    <property type="entry name" value="C-type_lectin-like/link_sf"/>
</dbReference>
<keyword evidence="4" id="KW-0130">Cell adhesion</keyword>